<evidence type="ECO:0000256" key="3">
    <source>
        <dbReference type="ARBA" id="ARBA00022679"/>
    </source>
</evidence>
<dbReference type="FunFam" id="3.30.420.40:FF:000007">
    <property type="entry name" value="Glycerol kinase"/>
    <property type="match status" value="1"/>
</dbReference>
<keyword evidence="6 9" id="KW-0319">Glycerol metabolism</keyword>
<comment type="catalytic activity">
    <reaction evidence="8 9">
        <text>glycerol + ATP = sn-glycerol 3-phosphate + ADP + H(+)</text>
        <dbReference type="Rhea" id="RHEA:21644"/>
        <dbReference type="ChEBI" id="CHEBI:15378"/>
        <dbReference type="ChEBI" id="CHEBI:17754"/>
        <dbReference type="ChEBI" id="CHEBI:30616"/>
        <dbReference type="ChEBI" id="CHEBI:57597"/>
        <dbReference type="ChEBI" id="CHEBI:456216"/>
        <dbReference type="EC" id="2.7.1.30"/>
    </reaction>
</comment>
<dbReference type="Proteomes" id="UP000003374">
    <property type="component" value="Unassembled WGS sequence"/>
</dbReference>
<feature type="binding site" evidence="9">
    <location>
        <position position="289"/>
    </location>
    <ligand>
        <name>ADP</name>
        <dbReference type="ChEBI" id="CHEBI:456216"/>
    </ligand>
</feature>
<dbReference type="GO" id="GO:0005829">
    <property type="term" value="C:cytosol"/>
    <property type="evidence" value="ECO:0007669"/>
    <property type="project" value="TreeGrafter"/>
</dbReference>
<dbReference type="NCBIfam" id="TIGR01311">
    <property type="entry name" value="glycerol_kin"/>
    <property type="match status" value="1"/>
</dbReference>
<evidence type="ECO:0000256" key="7">
    <source>
        <dbReference type="ARBA" id="ARBA00022840"/>
    </source>
</evidence>
<keyword evidence="14" id="KW-1185">Reference proteome</keyword>
<comment type="caution">
    <text evidence="9">Lacks conserved residue(s) required for the propagation of feature annotation.</text>
</comment>
<feature type="binding site" evidence="9">
    <location>
        <position position="36"/>
    </location>
    <ligand>
        <name>sn-glycerol 3-phosphate</name>
        <dbReference type="ChEBI" id="CHEBI:57597"/>
    </ligand>
</feature>
<feature type="binding site" evidence="9">
    <location>
        <position position="158"/>
    </location>
    <ligand>
        <name>sn-glycerol 3-phosphate</name>
        <dbReference type="ChEBI" id="CHEBI:57597"/>
    </ligand>
</feature>
<evidence type="ECO:0000256" key="8">
    <source>
        <dbReference type="ARBA" id="ARBA00052101"/>
    </source>
</evidence>
<dbReference type="PANTHER" id="PTHR10196:SF78">
    <property type="entry name" value="GLYCEROL KINASE"/>
    <property type="match status" value="1"/>
</dbReference>
<feature type="binding site" evidence="9">
    <location>
        <position position="267"/>
    </location>
    <ligand>
        <name>sn-glycerol 3-phosphate</name>
        <dbReference type="ChEBI" id="CHEBI:57597"/>
    </ligand>
</feature>
<protein>
    <recommendedName>
        <fullName evidence="9">Glycerol kinase</fullName>
        <ecNumber evidence="9">2.7.1.30</ecNumber>
    </recommendedName>
    <alternativeName>
        <fullName evidence="9">ATP:glycerol 3-phosphotransferase</fullName>
    </alternativeName>
    <alternativeName>
        <fullName evidence="9">Glycerokinase</fullName>
        <shortName evidence="9">GK</shortName>
    </alternativeName>
</protein>
<evidence type="ECO:0000259" key="12">
    <source>
        <dbReference type="Pfam" id="PF02782"/>
    </source>
</evidence>
<dbReference type="GO" id="GO:0005524">
    <property type="term" value="F:ATP binding"/>
    <property type="evidence" value="ECO:0007669"/>
    <property type="project" value="UniProtKB-UniRule"/>
</dbReference>
<feature type="binding site" evidence="9">
    <location>
        <position position="267"/>
    </location>
    <ligand>
        <name>glycerol</name>
        <dbReference type="ChEBI" id="CHEBI:17754"/>
    </ligand>
</feature>
<evidence type="ECO:0000256" key="5">
    <source>
        <dbReference type="ARBA" id="ARBA00022777"/>
    </source>
</evidence>
<feature type="binding site" evidence="9">
    <location>
        <position position="37"/>
    </location>
    <ligand>
        <name>ATP</name>
        <dbReference type="ChEBI" id="CHEBI:30616"/>
    </ligand>
</feature>
<feature type="binding site" evidence="9">
    <location>
        <position position="332"/>
    </location>
    <ligand>
        <name>ATP</name>
        <dbReference type="ChEBI" id="CHEBI:30616"/>
    </ligand>
</feature>
<evidence type="ECO:0000259" key="11">
    <source>
        <dbReference type="Pfam" id="PF00370"/>
    </source>
</evidence>
<evidence type="ECO:0000313" key="14">
    <source>
        <dbReference type="Proteomes" id="UP000003374"/>
    </source>
</evidence>
<dbReference type="InterPro" id="IPR000577">
    <property type="entry name" value="Carb_kinase_FGGY"/>
</dbReference>
<feature type="binding site" evidence="9">
    <location>
        <position position="433"/>
    </location>
    <ligand>
        <name>ADP</name>
        <dbReference type="ChEBI" id="CHEBI:456216"/>
    </ligand>
</feature>
<dbReference type="eggNOG" id="COG0554">
    <property type="taxonomic scope" value="Bacteria"/>
</dbReference>
<dbReference type="AlphaFoldDB" id="A4BL45"/>
<feature type="binding site" evidence="9">
    <location>
        <position position="107"/>
    </location>
    <ligand>
        <name>sn-glycerol 3-phosphate</name>
        <dbReference type="ChEBI" id="CHEBI:57597"/>
    </ligand>
</feature>
<keyword evidence="7 9" id="KW-0067">ATP-binding</keyword>
<dbReference type="PROSITE" id="PS00445">
    <property type="entry name" value="FGGY_KINASES_2"/>
    <property type="match status" value="1"/>
</dbReference>
<feature type="binding site" evidence="9">
    <location>
        <position position="40"/>
    </location>
    <ligand>
        <name>ADP</name>
        <dbReference type="ChEBI" id="CHEBI:456216"/>
    </ligand>
</feature>
<feature type="binding site" evidence="9">
    <location>
        <position position="36"/>
    </location>
    <ligand>
        <name>ATP</name>
        <dbReference type="ChEBI" id="CHEBI:30616"/>
    </ligand>
</feature>
<keyword evidence="3 9" id="KW-0808">Transferase</keyword>
<evidence type="ECO:0000256" key="2">
    <source>
        <dbReference type="ARBA" id="ARBA00009156"/>
    </source>
</evidence>
<dbReference type="HOGENOM" id="CLU_009281_2_3_6"/>
<comment type="similarity">
    <text evidence="2 9 10">Belongs to the FGGY kinase family.</text>
</comment>
<dbReference type="InterPro" id="IPR018483">
    <property type="entry name" value="Carb_kinase_FGGY_CS"/>
</dbReference>
<feature type="binding site" evidence="9">
    <location>
        <position position="433"/>
    </location>
    <ligand>
        <name>ATP</name>
        <dbReference type="ChEBI" id="CHEBI:30616"/>
    </ligand>
</feature>
<feature type="binding site" evidence="9">
    <location>
        <position position="106"/>
    </location>
    <ligand>
        <name>sn-glycerol 3-phosphate</name>
        <dbReference type="ChEBI" id="CHEBI:57597"/>
    </ligand>
</feature>
<dbReference type="FunFam" id="3.30.420.40:FF:000008">
    <property type="entry name" value="Glycerol kinase"/>
    <property type="match status" value="1"/>
</dbReference>
<evidence type="ECO:0000313" key="13">
    <source>
        <dbReference type="EMBL" id="EAR23033.1"/>
    </source>
</evidence>
<dbReference type="STRING" id="314278.NB231_14473"/>
<proteinExistence type="inferred from homology"/>
<dbReference type="Pfam" id="PF00370">
    <property type="entry name" value="FGGY_N"/>
    <property type="match status" value="1"/>
</dbReference>
<feature type="binding site" evidence="9">
    <location>
        <position position="289"/>
    </location>
    <ligand>
        <name>ATP</name>
        <dbReference type="ChEBI" id="CHEBI:30616"/>
    </ligand>
</feature>
<sequence>MGLSNFIPRRHCRRQEASENKDMANRPAILAVDQGTTSSRAIVFDTAGGIAAAAAQEFPQLYPQAGWVEQRPDDIYRSTVAVCREALARAEKAGAEVLSMGITNQRETTLVWDRQTGQPVYNAIVWQDRRTAEHCAQLRAQGHEADITARTGLLLDPYFSATKLAWILDHVEGARRQAEMGRLAFGTVDSYLLWRLSNGRIHATDATNAARTLLFNIHTQQWDEELLTLFQVPPKMLPEVRDCAAEFGRTEPTHFGRALPVQGVAGDQHAAMVGQGCFSPGMVKSTYGTGCFALLNTGARPVASRNRLLTTLAYRLGGEPTYALEGSIFIAGAAIKWLRDSLGLLRNAAESEEYARRLESNKGVYLVPAFSGLGAPHWDPHARGALSGITHDTGPAEIARAALEAVCYQTHDLMVAMASDAGEPPQRLRVDGGMAANAWLLQRLADLVDLTVERPHVIETTALGAAYLAGLQAGIWPSLEDIRHHWRPAALYQPSISVSERERCLLGWAQALRQVLTAGHNDPSRSQDTRH</sequence>
<feature type="binding site" evidence="9">
    <location>
        <position position="106"/>
    </location>
    <ligand>
        <name>glycerol</name>
        <dbReference type="ChEBI" id="CHEBI:17754"/>
    </ligand>
</feature>
<evidence type="ECO:0000256" key="4">
    <source>
        <dbReference type="ARBA" id="ARBA00022741"/>
    </source>
</evidence>
<feature type="binding site" evidence="9">
    <location>
        <position position="332"/>
    </location>
    <ligand>
        <name>ADP</name>
        <dbReference type="ChEBI" id="CHEBI:456216"/>
    </ligand>
</feature>
<comment type="caution">
    <text evidence="13">The sequence shown here is derived from an EMBL/GenBank/DDBJ whole genome shotgun (WGS) entry which is preliminary data.</text>
</comment>
<gene>
    <name evidence="9" type="primary">glpK</name>
    <name evidence="13" type="ORF">NB231_14473</name>
</gene>
<dbReference type="InterPro" id="IPR005999">
    <property type="entry name" value="Glycerol_kin"/>
</dbReference>
<dbReference type="HAMAP" id="MF_00186">
    <property type="entry name" value="Glycerol_kin"/>
    <property type="match status" value="1"/>
</dbReference>
<organism evidence="13 14">
    <name type="scientific">Nitrococcus mobilis Nb-231</name>
    <dbReference type="NCBI Taxonomy" id="314278"/>
    <lineage>
        <taxon>Bacteria</taxon>
        <taxon>Pseudomonadati</taxon>
        <taxon>Pseudomonadota</taxon>
        <taxon>Gammaproteobacteria</taxon>
        <taxon>Chromatiales</taxon>
        <taxon>Ectothiorhodospiraceae</taxon>
        <taxon>Nitrococcus</taxon>
    </lineage>
</organism>
<feature type="binding site" evidence="9">
    <location>
        <position position="437"/>
    </location>
    <ligand>
        <name>ADP</name>
        <dbReference type="ChEBI" id="CHEBI:456216"/>
    </ligand>
</feature>
<dbReference type="PANTHER" id="PTHR10196">
    <property type="entry name" value="SUGAR KINASE"/>
    <property type="match status" value="1"/>
</dbReference>
<keyword evidence="5 9" id="KW-0418">Kinase</keyword>
<accession>A4BL45</accession>
<dbReference type="InterPro" id="IPR018485">
    <property type="entry name" value="FGGY_C"/>
</dbReference>
<keyword evidence="4 9" id="KW-0547">Nucleotide-binding</keyword>
<dbReference type="NCBIfam" id="NF000756">
    <property type="entry name" value="PRK00047.1"/>
    <property type="match status" value="1"/>
</dbReference>
<dbReference type="PROSITE" id="PS00933">
    <property type="entry name" value="FGGY_KINASES_1"/>
    <property type="match status" value="1"/>
</dbReference>
<dbReference type="InterPro" id="IPR018484">
    <property type="entry name" value="FGGY_N"/>
</dbReference>
<dbReference type="GO" id="GO:0006072">
    <property type="term" value="P:glycerol-3-phosphate metabolic process"/>
    <property type="evidence" value="ECO:0007669"/>
    <property type="project" value="InterPro"/>
</dbReference>
<dbReference type="EC" id="2.7.1.30" evidence="9"/>
<dbReference type="InterPro" id="IPR043129">
    <property type="entry name" value="ATPase_NBD"/>
</dbReference>
<feature type="binding site" evidence="9">
    <location>
        <position position="268"/>
    </location>
    <ligand>
        <name>glycerol</name>
        <dbReference type="ChEBI" id="CHEBI:17754"/>
    </ligand>
</feature>
<feature type="binding site" evidence="9">
    <location>
        <position position="36"/>
    </location>
    <ligand>
        <name>ADP</name>
        <dbReference type="ChEBI" id="CHEBI:456216"/>
    </ligand>
</feature>
<feature type="binding site" evidence="9">
    <location>
        <position position="38"/>
    </location>
    <ligand>
        <name>ATP</name>
        <dbReference type="ChEBI" id="CHEBI:30616"/>
    </ligand>
</feature>
<dbReference type="GO" id="GO:0004370">
    <property type="term" value="F:glycerol kinase activity"/>
    <property type="evidence" value="ECO:0007669"/>
    <property type="project" value="UniProtKB-UniRule"/>
</dbReference>
<dbReference type="SUPFAM" id="SSF53067">
    <property type="entry name" value="Actin-like ATPase domain"/>
    <property type="match status" value="2"/>
</dbReference>
<feature type="binding site" evidence="9">
    <location>
        <position position="107"/>
    </location>
    <ligand>
        <name>glycerol</name>
        <dbReference type="ChEBI" id="CHEBI:17754"/>
    </ligand>
</feature>
<dbReference type="CDD" id="cd07786">
    <property type="entry name" value="FGGY_EcGK_like"/>
    <property type="match status" value="1"/>
</dbReference>
<reference evidence="13 14" key="1">
    <citation type="submission" date="2006-02" db="EMBL/GenBank/DDBJ databases">
        <authorList>
            <person name="Waterbury J."/>
            <person name="Ferriera S."/>
            <person name="Johnson J."/>
            <person name="Kravitz S."/>
            <person name="Halpern A."/>
            <person name="Remington K."/>
            <person name="Beeson K."/>
            <person name="Tran B."/>
            <person name="Rogers Y.-H."/>
            <person name="Friedman R."/>
            <person name="Venter J.C."/>
        </authorList>
    </citation>
    <scope>NUCLEOTIDE SEQUENCE [LARGE SCALE GENOMIC DNA]</scope>
    <source>
        <strain evidence="13 14">Nb-231</strain>
    </source>
</reference>
<dbReference type="EMBL" id="AAOF01000001">
    <property type="protein sequence ID" value="EAR23033.1"/>
    <property type="molecule type" value="Genomic_DNA"/>
</dbReference>
<dbReference type="UniPathway" id="UPA00618">
    <property type="reaction ID" value="UER00672"/>
</dbReference>
<dbReference type="Pfam" id="PF02782">
    <property type="entry name" value="FGGY_C"/>
    <property type="match status" value="1"/>
</dbReference>
<feature type="domain" description="Carbohydrate kinase FGGY N-terminal" evidence="11">
    <location>
        <begin position="29"/>
        <end position="274"/>
    </location>
</feature>
<evidence type="ECO:0000256" key="1">
    <source>
        <dbReference type="ARBA" id="ARBA00005190"/>
    </source>
</evidence>
<comment type="activity regulation">
    <text evidence="9">Inhibited by fructose 1,6-bisphosphate (FBP).</text>
</comment>
<evidence type="ECO:0000256" key="9">
    <source>
        <dbReference type="HAMAP-Rule" id="MF_00186"/>
    </source>
</evidence>
<comment type="function">
    <text evidence="9">Key enzyme in the regulation of glycerol uptake and metabolism. Catalyzes the phosphorylation of glycerol to yield sn-glycerol 3-phosphate.</text>
</comment>
<dbReference type="PIRSF" id="PIRSF000538">
    <property type="entry name" value="GlpK"/>
    <property type="match status" value="1"/>
</dbReference>
<feature type="domain" description="Carbohydrate kinase FGGY C-terminal" evidence="12">
    <location>
        <begin position="285"/>
        <end position="472"/>
    </location>
</feature>
<name>A4BL45_9GAMM</name>
<feature type="binding site" evidence="9">
    <location>
        <position position="158"/>
    </location>
    <ligand>
        <name>glycerol</name>
        <dbReference type="ChEBI" id="CHEBI:17754"/>
    </ligand>
</feature>
<evidence type="ECO:0000256" key="10">
    <source>
        <dbReference type="RuleBase" id="RU003733"/>
    </source>
</evidence>
<dbReference type="GO" id="GO:0019563">
    <property type="term" value="P:glycerol catabolic process"/>
    <property type="evidence" value="ECO:0007669"/>
    <property type="project" value="UniProtKB-UniRule"/>
</dbReference>
<dbReference type="Gene3D" id="3.30.420.40">
    <property type="match status" value="2"/>
</dbReference>
<evidence type="ECO:0000256" key="6">
    <source>
        <dbReference type="ARBA" id="ARBA00022798"/>
    </source>
</evidence>
<comment type="pathway">
    <text evidence="1 9">Polyol metabolism; glycerol degradation via glycerol kinase pathway; sn-glycerol 3-phosphate from glycerol: step 1/1.</text>
</comment>